<accession>A0A811AQN7</accession>
<dbReference type="AlphaFoldDB" id="A0A811AQN7"/>
<reference evidence="2" key="1">
    <citation type="submission" date="2021-03" db="EMBL/GenBank/DDBJ databases">
        <title>Whole genome sequence of tetracycline resistant plasmid in Escherichia coli.</title>
        <authorList>
            <person name="Usui M."/>
            <person name="Fukuda A."/>
        </authorList>
    </citation>
    <scope>NUCLEOTIDE SEQUENCE</scope>
    <source>
        <strain evidence="2">K38</strain>
        <plasmid evidence="2">pK38</plasmid>
    </source>
</reference>
<name>A0A811AQN7_ECOLX</name>
<proteinExistence type="predicted"/>
<evidence type="ECO:0000313" key="2">
    <source>
        <dbReference type="EMBL" id="BCT73747.1"/>
    </source>
</evidence>
<keyword evidence="1" id="KW-1133">Transmembrane helix</keyword>
<evidence type="ECO:0000256" key="1">
    <source>
        <dbReference type="SAM" id="Phobius"/>
    </source>
</evidence>
<sequence length="137" mass="15476">MSCELPPFTLLRTEHGNVIARDNRDNQEFVFAECYSTAIAALILAAVTLYTERKAYEKTPPLIAPVRERWLFPLPQPDTVFSGEALLPPPVLSTEGRCPCCRRTVTHRFILEDSWPLQQMADTCRDTIVLLEKTSPG</sequence>
<feature type="transmembrane region" description="Helical" evidence="1">
    <location>
        <begin position="29"/>
        <end position="50"/>
    </location>
</feature>
<organism evidence="2">
    <name type="scientific">Escherichia coli</name>
    <dbReference type="NCBI Taxonomy" id="562"/>
    <lineage>
        <taxon>Bacteria</taxon>
        <taxon>Pseudomonadati</taxon>
        <taxon>Pseudomonadota</taxon>
        <taxon>Gammaproteobacteria</taxon>
        <taxon>Enterobacterales</taxon>
        <taxon>Enterobacteriaceae</taxon>
        <taxon>Escherichia</taxon>
    </lineage>
</organism>
<keyword evidence="1" id="KW-0812">Transmembrane</keyword>
<keyword evidence="1" id="KW-0472">Membrane</keyword>
<keyword evidence="2" id="KW-0614">Plasmid</keyword>
<dbReference type="EMBL" id="LC620534">
    <property type="protein sequence ID" value="BCT73747.1"/>
    <property type="molecule type" value="Genomic_DNA"/>
</dbReference>
<geneLocation type="plasmid" evidence="2">
    <name>pK38</name>
</geneLocation>
<protein>
    <submittedName>
        <fullName evidence="2">Uncharacterized protein</fullName>
    </submittedName>
</protein>